<organism evidence="3 4">
    <name type="scientific">Dimargaris cristalligena</name>
    <dbReference type="NCBI Taxonomy" id="215637"/>
    <lineage>
        <taxon>Eukaryota</taxon>
        <taxon>Fungi</taxon>
        <taxon>Fungi incertae sedis</taxon>
        <taxon>Zoopagomycota</taxon>
        <taxon>Kickxellomycotina</taxon>
        <taxon>Dimargaritomycetes</taxon>
        <taxon>Dimargaritales</taxon>
        <taxon>Dimargaritaceae</taxon>
        <taxon>Dimargaris</taxon>
    </lineage>
</organism>
<evidence type="ECO:0000313" key="4">
    <source>
        <dbReference type="Proteomes" id="UP000268162"/>
    </source>
</evidence>
<accession>A0A4P9ZL97</accession>
<dbReference type="InterPro" id="IPR022617">
    <property type="entry name" value="Rad60/SUMO-like_dom"/>
</dbReference>
<protein>
    <submittedName>
        <fullName evidence="3">Ubiquitin-2 like Rad60 SUMO-like-domain-containing protein</fullName>
    </submittedName>
</protein>
<evidence type="ECO:0000313" key="3">
    <source>
        <dbReference type="EMBL" id="RKP33903.1"/>
    </source>
</evidence>
<keyword evidence="4" id="KW-1185">Reference proteome</keyword>
<dbReference type="Pfam" id="PF11976">
    <property type="entry name" value="Rad60-SLD"/>
    <property type="match status" value="1"/>
</dbReference>
<dbReference type="PANTHER" id="PTHR10562">
    <property type="entry name" value="SMALL UBIQUITIN-RELATED MODIFIER"/>
    <property type="match status" value="1"/>
</dbReference>
<reference evidence="4" key="1">
    <citation type="journal article" date="2018" name="Nat. Microbiol.">
        <title>Leveraging single-cell genomics to expand the fungal tree of life.</title>
        <authorList>
            <person name="Ahrendt S.R."/>
            <person name="Quandt C.A."/>
            <person name="Ciobanu D."/>
            <person name="Clum A."/>
            <person name="Salamov A."/>
            <person name="Andreopoulos B."/>
            <person name="Cheng J.F."/>
            <person name="Woyke T."/>
            <person name="Pelin A."/>
            <person name="Henrissat B."/>
            <person name="Reynolds N.K."/>
            <person name="Benny G.L."/>
            <person name="Smith M.E."/>
            <person name="James T.Y."/>
            <person name="Grigoriev I.V."/>
        </authorList>
    </citation>
    <scope>NUCLEOTIDE SEQUENCE [LARGE SCALE GENOMIC DNA]</scope>
    <source>
        <strain evidence="4">RSA 468</strain>
    </source>
</reference>
<feature type="domain" description="Ubiquitin-like" evidence="2">
    <location>
        <begin position="491"/>
        <end position="564"/>
    </location>
</feature>
<feature type="compositionally biased region" description="Basic residues" evidence="1">
    <location>
        <begin position="14"/>
        <end position="23"/>
    </location>
</feature>
<dbReference type="InterPro" id="IPR029071">
    <property type="entry name" value="Ubiquitin-like_domsf"/>
</dbReference>
<evidence type="ECO:0000256" key="1">
    <source>
        <dbReference type="SAM" id="MobiDB-lite"/>
    </source>
</evidence>
<dbReference type="STRING" id="215637.A0A4P9ZL97"/>
<dbReference type="EMBL" id="ML003476">
    <property type="protein sequence ID" value="RKP33903.1"/>
    <property type="molecule type" value="Genomic_DNA"/>
</dbReference>
<dbReference type="PROSITE" id="PS50053">
    <property type="entry name" value="UBIQUITIN_2"/>
    <property type="match status" value="1"/>
</dbReference>
<gene>
    <name evidence="3" type="ORF">BJ085DRAFT_39643</name>
</gene>
<dbReference type="SUPFAM" id="SSF54236">
    <property type="entry name" value="Ubiquitin-like"/>
    <property type="match status" value="2"/>
</dbReference>
<dbReference type="AlphaFoldDB" id="A0A4P9ZL97"/>
<dbReference type="InterPro" id="IPR000626">
    <property type="entry name" value="Ubiquitin-like_dom"/>
</dbReference>
<dbReference type="Gene3D" id="3.10.20.90">
    <property type="entry name" value="Phosphatidylinositol 3-kinase Catalytic Subunit, Chain A, domain 1"/>
    <property type="match status" value="2"/>
</dbReference>
<dbReference type="CDD" id="cd01763">
    <property type="entry name" value="Ubl_SUMO_like"/>
    <property type="match status" value="1"/>
</dbReference>
<feature type="region of interest" description="Disordered" evidence="1">
    <location>
        <begin position="1"/>
        <end position="174"/>
    </location>
</feature>
<evidence type="ECO:0000259" key="2">
    <source>
        <dbReference type="PROSITE" id="PS50053"/>
    </source>
</evidence>
<sequence length="564" mass="62681">MSSSDENQTPPRRAQPKPKRRPRPTTTSRSATMALGPSGPAPTDNGTTTPLGAATPHSRGNIPHDDSFFRRDTTSTLALIAQSIESPLPGPSADLDTPSKRKSDDALSSPNCGPVARKRVERPARDELSLSPPSSPSRGAAPRRTGVVRVSDDDDDQRSVSLTPPPDYLDVNDSDLNWPGLSNHNHNRDIDHTILLVSSPSPGSSPSLAPRYSPESSVLRGLDPELEAIATQMRSQLPPPSAMPLQVGHEGELTVIDDDLAIVPSPRLSGGSFRRTGSSHNALLGTTSPTLDYQHGLQSPPPLSSLPRKMSRADSTPLISTFHCNLSPGTPLQITIIPRISFQPVPDPEQEPVYLPIYVPVSYRVQRIDSFEGIFTEFCTRYHLPRSEVVMTFRDTPLFDRSSPASLDWQDEVEIFCYFRHTFEENKRRREYQSEKRQHRLEEQARLDVLYIQKKKQREELQMAAATSQAGVVESSANVEPDEDDENEDYVKIKLRGKDRVDVKLKAKHTTTVKALIDQYVKRQDINSRINTVKLEFEGDILDPDMTVEELDLEDGDMLTVIIK</sequence>
<dbReference type="Proteomes" id="UP000268162">
    <property type="component" value="Unassembled WGS sequence"/>
</dbReference>
<name>A0A4P9ZL97_9FUNG</name>
<dbReference type="CDD" id="cd17080">
    <property type="entry name" value="Ubl_SLD2_Esc2_like"/>
    <property type="match status" value="1"/>
</dbReference>
<feature type="region of interest" description="Disordered" evidence="1">
    <location>
        <begin position="290"/>
        <end position="310"/>
    </location>
</feature>
<proteinExistence type="predicted"/>
<feature type="compositionally biased region" description="Basic and acidic residues" evidence="1">
    <location>
        <begin position="62"/>
        <end position="73"/>
    </location>
</feature>